<keyword evidence="3" id="KW-1185">Reference proteome</keyword>
<keyword evidence="1" id="KW-1133">Transmembrane helix</keyword>
<reference evidence="2 3" key="1">
    <citation type="submission" date="2020-10" db="EMBL/GenBank/DDBJ databases">
        <title>Complete genome sequence of Paludibaculum fermentans P105T, a facultatively anaerobic acidobacterium capable of dissimilatory Fe(III) reduction.</title>
        <authorList>
            <person name="Dedysh S.N."/>
            <person name="Beletsky A.V."/>
            <person name="Kulichevskaya I.S."/>
            <person name="Mardanov A.V."/>
            <person name="Ravin N.V."/>
        </authorList>
    </citation>
    <scope>NUCLEOTIDE SEQUENCE [LARGE SCALE GENOMIC DNA]</scope>
    <source>
        <strain evidence="2 3">P105</strain>
    </source>
</reference>
<evidence type="ECO:0000313" key="3">
    <source>
        <dbReference type="Proteomes" id="UP000593892"/>
    </source>
</evidence>
<accession>A0A7S7NNJ1</accession>
<name>A0A7S7NNJ1_PALFE</name>
<dbReference type="EMBL" id="CP063849">
    <property type="protein sequence ID" value="QOY86898.1"/>
    <property type="molecule type" value="Genomic_DNA"/>
</dbReference>
<keyword evidence="1" id="KW-0472">Membrane</keyword>
<proteinExistence type="predicted"/>
<dbReference type="RefSeq" id="WP_194448567.1">
    <property type="nucleotide sequence ID" value="NZ_CP063849.1"/>
</dbReference>
<protein>
    <submittedName>
        <fullName evidence="2">Uncharacterized protein</fullName>
    </submittedName>
</protein>
<evidence type="ECO:0000256" key="1">
    <source>
        <dbReference type="SAM" id="Phobius"/>
    </source>
</evidence>
<organism evidence="2 3">
    <name type="scientific">Paludibaculum fermentans</name>
    <dbReference type="NCBI Taxonomy" id="1473598"/>
    <lineage>
        <taxon>Bacteria</taxon>
        <taxon>Pseudomonadati</taxon>
        <taxon>Acidobacteriota</taxon>
        <taxon>Terriglobia</taxon>
        <taxon>Bryobacterales</taxon>
        <taxon>Bryobacteraceae</taxon>
        <taxon>Paludibaculum</taxon>
    </lineage>
</organism>
<dbReference type="Proteomes" id="UP000593892">
    <property type="component" value="Chromosome"/>
</dbReference>
<gene>
    <name evidence="2" type="ORF">IRI77_29595</name>
</gene>
<dbReference type="KEGG" id="pfer:IRI77_29595"/>
<keyword evidence="1" id="KW-0812">Transmembrane</keyword>
<sequence length="149" mass="16232">MVASIIIIAFSVVLFAYWFRYSCILILRTRTSVDYATHVAKASSLAVLEIQRLLEGSADELDLSAFRSALEEDYLIVNQLLSKAPMVEEHLSSVEQIMLRIDFRMMSIWDSVSRTCLGGPSRVAVAEIASIVGCLANAAGSAGVLSVES</sequence>
<feature type="transmembrane region" description="Helical" evidence="1">
    <location>
        <begin position="6"/>
        <end position="27"/>
    </location>
</feature>
<evidence type="ECO:0000313" key="2">
    <source>
        <dbReference type="EMBL" id="QOY86898.1"/>
    </source>
</evidence>
<dbReference type="AlphaFoldDB" id="A0A7S7NNJ1"/>